<sequence>MKKAILLTPLILTACLFSTKYTGDSFADSILKSDIERSVRMMFRAHYDCGQIDEIHTRIEEFKLLPDQQTADYVKEIWTASGCGNTQAYRIFAKTDQNYETDFRVSELSDN</sequence>
<evidence type="ECO:0000313" key="1">
    <source>
        <dbReference type="EMBL" id="RKR70820.1"/>
    </source>
</evidence>
<organism evidence="1 2">
    <name type="scientific">Otariodibacter oris</name>
    <dbReference type="NCBI Taxonomy" id="1032623"/>
    <lineage>
        <taxon>Bacteria</taxon>
        <taxon>Pseudomonadati</taxon>
        <taxon>Pseudomonadota</taxon>
        <taxon>Gammaproteobacteria</taxon>
        <taxon>Pasteurellales</taxon>
        <taxon>Pasteurellaceae</taxon>
        <taxon>Otariodibacter</taxon>
    </lineage>
</organism>
<dbReference type="Proteomes" id="UP000280099">
    <property type="component" value="Unassembled WGS sequence"/>
</dbReference>
<reference evidence="1 2" key="1">
    <citation type="submission" date="2018-10" db="EMBL/GenBank/DDBJ databases">
        <title>Genomic Encyclopedia of Type Strains, Phase IV (KMG-IV): sequencing the most valuable type-strain genomes for metagenomic binning, comparative biology and taxonomic classification.</title>
        <authorList>
            <person name="Goeker M."/>
        </authorList>
    </citation>
    <scope>NUCLEOTIDE SEQUENCE [LARGE SCALE GENOMIC DNA]</scope>
    <source>
        <strain evidence="1 2">DSM 23800</strain>
    </source>
</reference>
<proteinExistence type="predicted"/>
<name>A0A420XES7_9PAST</name>
<dbReference type="AlphaFoldDB" id="A0A420XES7"/>
<evidence type="ECO:0008006" key="3">
    <source>
        <dbReference type="Google" id="ProtNLM"/>
    </source>
</evidence>
<dbReference type="RefSeq" id="WP_121124186.1">
    <property type="nucleotide sequence ID" value="NZ_CP016604.1"/>
</dbReference>
<dbReference type="EMBL" id="RBJC01000010">
    <property type="protein sequence ID" value="RKR70820.1"/>
    <property type="molecule type" value="Genomic_DNA"/>
</dbReference>
<accession>A0A420XES7</accession>
<dbReference type="OrthoDB" id="6898272at2"/>
<gene>
    <name evidence="1" type="ORF">DES31_1830</name>
</gene>
<comment type="caution">
    <text evidence="1">The sequence shown here is derived from an EMBL/GenBank/DDBJ whole genome shotgun (WGS) entry which is preliminary data.</text>
</comment>
<dbReference type="PROSITE" id="PS51257">
    <property type="entry name" value="PROKAR_LIPOPROTEIN"/>
    <property type="match status" value="1"/>
</dbReference>
<protein>
    <recommendedName>
        <fullName evidence="3">Lipoprotein</fullName>
    </recommendedName>
</protein>
<keyword evidence="2" id="KW-1185">Reference proteome</keyword>
<evidence type="ECO:0000313" key="2">
    <source>
        <dbReference type="Proteomes" id="UP000280099"/>
    </source>
</evidence>